<reference evidence="1 2" key="1">
    <citation type="journal article" date="2023" name="ACS Omega">
        <title>Identification of the Neoaspergillic Acid Biosynthesis Gene Cluster by Establishing an In Vitro CRISPR-Ribonucleoprotein Genetic System in Aspergillus melleus.</title>
        <authorList>
            <person name="Yuan B."/>
            <person name="Grau M.F."/>
            <person name="Murata R.M."/>
            <person name="Torok T."/>
            <person name="Venkateswaran K."/>
            <person name="Stajich J.E."/>
            <person name="Wang C.C.C."/>
        </authorList>
    </citation>
    <scope>NUCLEOTIDE SEQUENCE [LARGE SCALE GENOMIC DNA]</scope>
    <source>
        <strain evidence="1 2">IMV 1140</strain>
    </source>
</reference>
<keyword evidence="2" id="KW-1185">Reference proteome</keyword>
<evidence type="ECO:0000313" key="2">
    <source>
        <dbReference type="Proteomes" id="UP001177260"/>
    </source>
</evidence>
<comment type="caution">
    <text evidence="1">The sequence shown here is derived from an EMBL/GenBank/DDBJ whole genome shotgun (WGS) entry which is preliminary data.</text>
</comment>
<sequence length="1059" mass="117500">MAHAVWESYRLELERLYIHENQQLPQVMEYMESKYGFSERKSQYEKYFKRWGLRKNQPLTERRIDKRKREYQKESEVYINGVQYPPNKLKKSRYNKTFVPTVESLPGADSPKTPEGIVVCTPTSSGVQLLWNQSLPWLQFSKLLKPGTNNDLPSLQFTLTTSSESPSTLTSNVNQELMKRLGSIIPWKTLSHPPNISRIVAGLRILMPEESDDEHHILATGLCRNPRTTTESLKLELFLLSNNFISHGPDGKSKESMKIHDSNVMGLFRMSGWNNTKHIEMLLSSREPTTEAIIEKLFASALRLRDLETVKMLLEAGMDPNSRVDTFEQGPLTCLQAAAEMGDDDLGIKIVQLFLSHGADINLSYNGYLPLQYAIESSNHEACSLFLSWNAIPTPSCLVFAATQRNVGLFSEILDRVTDVNARVRLKGKGDEKSALEQAVYGEQLQMIELLLARGADINTRCKVRQNQINISTTVLGIAVLTRNLEIIQLLLQNCADVNPRLHEVFCISPLALAIGCDNTIVRLLLQAGLDIEIADKCGSMSLLEHALKLRNVEMSRFLIEYGARTHKAYSHGQLSSALFLAVQNGYYDIVSFLIQAGAPLNEKYFDGPGTVLAAAIEKGDPKLIHLLESAGARVVGIQLRQIENLETAMYLQASGFLESILKECGGKILTCAIFAQKFDLAQWLLVHNLDVNGGSVEPDERSDEDFPENPLEAAILSKSSSFVEILMTRGAKVTDGHLTAAVKRGEITLLRRILIGFLGSAPTAIASAIMDKKTEALKVMLETGADPRGSPYLDEDWHWVFCLDFPPEDPESVLEIAVLAHNSSILRTLLLSVTWESHLVGRALTMAIVYGHTGIVDDILEQVVDTSQEICIYSDWFDGETKFEQYLNPLQAAAKNQLVPIVQWLVKSSHTDIDYLGEGGRRRTALQHAVNNGNMELIDLLLDHGADVNSAASEDGGATALQIAAIQGFLGIARKLIDLDADVNAAPAILNGRTALEGAAEHGRIDMLGLLLNEGALLVGDYGERQYRRAVELAEKNGQHAAARLVQSWKDRTKESGH</sequence>
<dbReference type="EMBL" id="JAOPJF010000027">
    <property type="protein sequence ID" value="KAK1144989.1"/>
    <property type="molecule type" value="Genomic_DNA"/>
</dbReference>
<name>A0ACC3B3T8_9EURO</name>
<protein>
    <submittedName>
        <fullName evidence="1">Uncharacterized protein</fullName>
    </submittedName>
</protein>
<evidence type="ECO:0000313" key="1">
    <source>
        <dbReference type="EMBL" id="KAK1144989.1"/>
    </source>
</evidence>
<proteinExistence type="predicted"/>
<accession>A0ACC3B3T8</accession>
<dbReference type="Proteomes" id="UP001177260">
    <property type="component" value="Unassembled WGS sequence"/>
</dbReference>
<organism evidence="1 2">
    <name type="scientific">Aspergillus melleus</name>
    <dbReference type="NCBI Taxonomy" id="138277"/>
    <lineage>
        <taxon>Eukaryota</taxon>
        <taxon>Fungi</taxon>
        <taxon>Dikarya</taxon>
        <taxon>Ascomycota</taxon>
        <taxon>Pezizomycotina</taxon>
        <taxon>Eurotiomycetes</taxon>
        <taxon>Eurotiomycetidae</taxon>
        <taxon>Eurotiales</taxon>
        <taxon>Aspergillaceae</taxon>
        <taxon>Aspergillus</taxon>
        <taxon>Aspergillus subgen. Circumdati</taxon>
    </lineage>
</organism>
<gene>
    <name evidence="1" type="ORF">N8T08_004704</name>
</gene>